<dbReference type="AlphaFoldDB" id="A0A179A0Y0"/>
<evidence type="ECO:0000313" key="8">
    <source>
        <dbReference type="EMBL" id="OAP64885.1"/>
    </source>
</evidence>
<keyword evidence="6" id="KW-0539">Nucleus</keyword>
<feature type="domain" description="Zn(2)-C6 fungal-type" evidence="7">
    <location>
        <begin position="30"/>
        <end position="61"/>
    </location>
</feature>
<proteinExistence type="predicted"/>
<gene>
    <name evidence="8" type="ORF">AYL99_00857</name>
</gene>
<dbReference type="PANTHER" id="PTHR47540:SF6">
    <property type="entry name" value="ZN(II)2CYS6 TRANSCRIPTION FACTOR (EUROFUNG)"/>
    <property type="match status" value="1"/>
</dbReference>
<dbReference type="RefSeq" id="XP_018698252.1">
    <property type="nucleotide sequence ID" value="XM_018832373.1"/>
</dbReference>
<keyword evidence="9" id="KW-1185">Reference proteome</keyword>
<dbReference type="GO" id="GO:0043565">
    <property type="term" value="F:sequence-specific DNA binding"/>
    <property type="evidence" value="ECO:0007669"/>
    <property type="project" value="TreeGrafter"/>
</dbReference>
<dbReference type="GO" id="GO:0005634">
    <property type="term" value="C:nucleus"/>
    <property type="evidence" value="ECO:0007669"/>
    <property type="project" value="UniProtKB-SubCell"/>
</dbReference>
<evidence type="ECO:0000259" key="7">
    <source>
        <dbReference type="PROSITE" id="PS50048"/>
    </source>
</evidence>
<accession>A0A179A0Y0</accession>
<dbReference type="EMBL" id="LVYI01000001">
    <property type="protein sequence ID" value="OAP64885.1"/>
    <property type="molecule type" value="Genomic_DNA"/>
</dbReference>
<keyword evidence="4" id="KW-0238">DNA-binding</keyword>
<dbReference type="PROSITE" id="PS50048">
    <property type="entry name" value="ZN2_CY6_FUNGAL_2"/>
    <property type="match status" value="1"/>
</dbReference>
<dbReference type="STRING" id="1367422.A0A179A0Y0"/>
<dbReference type="SMART" id="SM00066">
    <property type="entry name" value="GAL4"/>
    <property type="match status" value="1"/>
</dbReference>
<evidence type="ECO:0000256" key="5">
    <source>
        <dbReference type="ARBA" id="ARBA00023163"/>
    </source>
</evidence>
<evidence type="ECO:0000256" key="3">
    <source>
        <dbReference type="ARBA" id="ARBA00023015"/>
    </source>
</evidence>
<dbReference type="InterPro" id="IPR051711">
    <property type="entry name" value="Stress_Response_Reg"/>
</dbReference>
<dbReference type="Pfam" id="PF00172">
    <property type="entry name" value="Zn_clus"/>
    <property type="match status" value="1"/>
</dbReference>
<dbReference type="InterPro" id="IPR007219">
    <property type="entry name" value="XnlR_reg_dom"/>
</dbReference>
<sequence>METTTDGDFSPIDAAAAAVPVAKRVRRDGACVRCHAHKIKCSREQPCRNCVLSQNVADCVYPRRDRKILIPESQIKRLEQENARLKRVTQEYAAANTAAGVAAASGPTTPSHGHGHEKAVGSLSMADVEISNPLIEDRMCFVRDYNSSQVAYIGEASCTSFGTRLYQYLDRSTSLAPIPPARLVSDKTLFQHIFTEYELPGRAHAHVLIRVAIRLVGLDYHLMMRKHTLEQLDSLYSGRLTIEQDPLLACRLFTIFALGELYTNRAKQDQKLENAPGVPGLAFFVRAMSLFQEIREEATMSYIEALLLISLYSLALNRANSAYIYAGIALRLSLTLGLHHNVPDNQMFSPLERERRIRVWWTVYIFDRNWSSKLGHPTSIRDEDIDVDLPSMDNLTGVEKEEFSEPDHLVANVQLARITGDIMNHIYAKSRQGQRSVQSVQMVLRRLRTLAETLPSSIRLQQDSSRIYPARHVASLHLCFNQCAILTTRPILFHVLKTKFNPILEDQTTQAPRPVSAIASALADACIHAARSSNQILTQLWVDGSIAVFGFFDAHYLFSSTLVLLTATLLRPRAADAEALDTATHLLRSMSEDGNLPAFRYYGHLMQLREVVNSLQDKSQHVEECKIMAAVQETCLTQDADAAVAAAEAPDNLQPELTMPAVPALQHVQASNPPLTNLLVAGSALDDPFIENFLSFSDFQWPAVGDAFGGVVVGSTVSPPQWVFEWDAQNQDLYGAARA</sequence>
<evidence type="ECO:0000256" key="6">
    <source>
        <dbReference type="ARBA" id="ARBA00023242"/>
    </source>
</evidence>
<dbReference type="GO" id="GO:0000981">
    <property type="term" value="F:DNA-binding transcription factor activity, RNA polymerase II-specific"/>
    <property type="evidence" value="ECO:0007669"/>
    <property type="project" value="InterPro"/>
</dbReference>
<reference evidence="8 9" key="1">
    <citation type="submission" date="2016-04" db="EMBL/GenBank/DDBJ databases">
        <title>Draft genome of Fonsecaea erecta CBS 125763.</title>
        <authorList>
            <person name="Weiss V.A."/>
            <person name="Vicente V.A."/>
            <person name="Raittz R.T."/>
            <person name="Moreno L.F."/>
            <person name="De Souza E.M."/>
            <person name="Pedrosa F.O."/>
            <person name="Steffens M.B."/>
            <person name="Faoro H."/>
            <person name="Tadra-Sfeir M.Z."/>
            <person name="Najafzadeh M.J."/>
            <person name="Felipe M.S."/>
            <person name="Teixeira M."/>
            <person name="Sun J."/>
            <person name="Xi L."/>
            <person name="Gomes R."/>
            <person name="De Azevedo C.M."/>
            <person name="Salgado C.G."/>
            <person name="Da Silva M.B."/>
            <person name="Nascimento M.F."/>
            <person name="Queiroz-Telles F."/>
            <person name="Attili D.S."/>
            <person name="Gorbushina A."/>
        </authorList>
    </citation>
    <scope>NUCLEOTIDE SEQUENCE [LARGE SCALE GENOMIC DNA]</scope>
    <source>
        <strain evidence="8 9">CBS 125763</strain>
    </source>
</reference>
<dbReference type="CDD" id="cd00067">
    <property type="entry name" value="GAL4"/>
    <property type="match status" value="1"/>
</dbReference>
<keyword evidence="5" id="KW-0804">Transcription</keyword>
<dbReference type="SMART" id="SM00906">
    <property type="entry name" value="Fungal_trans"/>
    <property type="match status" value="1"/>
</dbReference>
<evidence type="ECO:0000256" key="4">
    <source>
        <dbReference type="ARBA" id="ARBA00023125"/>
    </source>
</evidence>
<dbReference type="Gene3D" id="4.10.240.10">
    <property type="entry name" value="Zn(2)-C6 fungal-type DNA-binding domain"/>
    <property type="match status" value="1"/>
</dbReference>
<comment type="caution">
    <text evidence="8">The sequence shown here is derived from an EMBL/GenBank/DDBJ whole genome shotgun (WGS) entry which is preliminary data.</text>
</comment>
<dbReference type="GO" id="GO:0006351">
    <property type="term" value="P:DNA-templated transcription"/>
    <property type="evidence" value="ECO:0007669"/>
    <property type="project" value="InterPro"/>
</dbReference>
<evidence type="ECO:0000313" key="9">
    <source>
        <dbReference type="Proteomes" id="UP000078343"/>
    </source>
</evidence>
<dbReference type="Proteomes" id="UP000078343">
    <property type="component" value="Unassembled WGS sequence"/>
</dbReference>
<name>A0A179A0Y0_9EURO</name>
<dbReference type="InterPro" id="IPR001138">
    <property type="entry name" value="Zn2Cys6_DnaBD"/>
</dbReference>
<dbReference type="Pfam" id="PF04082">
    <property type="entry name" value="Fungal_trans"/>
    <property type="match status" value="1"/>
</dbReference>
<dbReference type="GO" id="GO:0045944">
    <property type="term" value="P:positive regulation of transcription by RNA polymerase II"/>
    <property type="evidence" value="ECO:0007669"/>
    <property type="project" value="TreeGrafter"/>
</dbReference>
<comment type="subcellular location">
    <subcellularLocation>
        <location evidence="1">Nucleus</location>
    </subcellularLocation>
</comment>
<dbReference type="SUPFAM" id="SSF57701">
    <property type="entry name" value="Zn2/Cys6 DNA-binding domain"/>
    <property type="match status" value="1"/>
</dbReference>
<dbReference type="OrthoDB" id="3990906at2759"/>
<dbReference type="InterPro" id="IPR036864">
    <property type="entry name" value="Zn2-C6_fun-type_DNA-bd_sf"/>
</dbReference>
<evidence type="ECO:0000256" key="2">
    <source>
        <dbReference type="ARBA" id="ARBA00022723"/>
    </source>
</evidence>
<keyword evidence="3" id="KW-0805">Transcription regulation</keyword>
<keyword evidence="2" id="KW-0479">Metal-binding</keyword>
<organism evidence="8 9">
    <name type="scientific">Fonsecaea erecta</name>
    <dbReference type="NCBI Taxonomy" id="1367422"/>
    <lineage>
        <taxon>Eukaryota</taxon>
        <taxon>Fungi</taxon>
        <taxon>Dikarya</taxon>
        <taxon>Ascomycota</taxon>
        <taxon>Pezizomycotina</taxon>
        <taxon>Eurotiomycetes</taxon>
        <taxon>Chaetothyriomycetidae</taxon>
        <taxon>Chaetothyriales</taxon>
        <taxon>Herpotrichiellaceae</taxon>
        <taxon>Fonsecaea</taxon>
    </lineage>
</organism>
<dbReference type="PROSITE" id="PS00463">
    <property type="entry name" value="ZN2_CY6_FUNGAL_1"/>
    <property type="match status" value="1"/>
</dbReference>
<dbReference type="GeneID" id="30005027"/>
<protein>
    <recommendedName>
        <fullName evidence="7">Zn(2)-C6 fungal-type domain-containing protein</fullName>
    </recommendedName>
</protein>
<dbReference type="PANTHER" id="PTHR47540">
    <property type="entry name" value="THIAMINE REPRESSIBLE GENES REGULATORY PROTEIN THI5"/>
    <property type="match status" value="1"/>
</dbReference>
<dbReference type="CDD" id="cd12148">
    <property type="entry name" value="fungal_TF_MHR"/>
    <property type="match status" value="1"/>
</dbReference>
<evidence type="ECO:0000256" key="1">
    <source>
        <dbReference type="ARBA" id="ARBA00004123"/>
    </source>
</evidence>
<dbReference type="GO" id="GO:0008270">
    <property type="term" value="F:zinc ion binding"/>
    <property type="evidence" value="ECO:0007669"/>
    <property type="project" value="InterPro"/>
</dbReference>